<evidence type="ECO:0000313" key="3">
    <source>
        <dbReference type="Proteomes" id="UP000002512"/>
    </source>
</evidence>
<feature type="region of interest" description="Disordered" evidence="1">
    <location>
        <begin position="22"/>
        <end position="45"/>
    </location>
</feature>
<keyword evidence="3" id="KW-1185">Reference proteome</keyword>
<dbReference type="HOGENOM" id="CLU_3205894_0_0_9"/>
<dbReference type="AlphaFoldDB" id="Q8DWM5"/>
<feature type="compositionally biased region" description="Basic and acidic residues" evidence="1">
    <location>
        <begin position="36"/>
        <end position="45"/>
    </location>
</feature>
<accession>Q8DWM5</accession>
<evidence type="ECO:0000313" key="2">
    <source>
        <dbReference type="EMBL" id="AAN57808.1"/>
    </source>
</evidence>
<reference evidence="2 3" key="1">
    <citation type="journal article" date="2002" name="Proc. Natl. Acad. Sci. U.S.A.">
        <title>Genome sequence of Streptococcus mutans UA159, a cariogenic dental pathogen.</title>
        <authorList>
            <person name="Ajdic D."/>
            <person name="McShan W.M."/>
            <person name="McLaughlin R.E."/>
            <person name="Savic G."/>
            <person name="Chang J."/>
            <person name="Carson M.B."/>
            <person name="Primeaux C."/>
            <person name="Tian R."/>
            <person name="Kenton S."/>
            <person name="Jia H."/>
            <person name="Lin S."/>
            <person name="Qian Y."/>
            <person name="Li S."/>
            <person name="Zhu H."/>
            <person name="Najar F."/>
            <person name="Lai H."/>
            <person name="White J."/>
            <person name="Roe B.A."/>
            <person name="Ferretti J.J."/>
        </authorList>
    </citation>
    <scope>NUCLEOTIDE SEQUENCE [LARGE SCALE GENOMIC DNA]</scope>
    <source>
        <strain evidence="3">ATCC 700610 / UA159</strain>
    </source>
</reference>
<gene>
    <name evidence="2" type="ordered locus">SMU_18</name>
</gene>
<dbReference type="Proteomes" id="UP000002512">
    <property type="component" value="Chromosome"/>
</dbReference>
<dbReference type="KEGG" id="smu:SMU_18"/>
<proteinExistence type="predicted"/>
<name>Q8DWM5_STRMU</name>
<protein>
    <submittedName>
        <fullName evidence="2">Uncharacterized protein</fullName>
    </submittedName>
</protein>
<dbReference type="EMBL" id="AE014133">
    <property type="protein sequence ID" value="AAN57808.1"/>
    <property type="molecule type" value="Genomic_DNA"/>
</dbReference>
<sequence>MKPCLSLYQMISVKTEKKREKLLTKGGRAGRIKKLSQKEAEPFEN</sequence>
<evidence type="ECO:0000256" key="1">
    <source>
        <dbReference type="SAM" id="MobiDB-lite"/>
    </source>
</evidence>
<organism evidence="2 3">
    <name type="scientific">Streptococcus mutans serotype c (strain ATCC 700610 / UA159)</name>
    <dbReference type="NCBI Taxonomy" id="210007"/>
    <lineage>
        <taxon>Bacteria</taxon>
        <taxon>Bacillati</taxon>
        <taxon>Bacillota</taxon>
        <taxon>Bacilli</taxon>
        <taxon>Lactobacillales</taxon>
        <taxon>Streptococcaceae</taxon>
        <taxon>Streptococcus</taxon>
    </lineage>
</organism>